<dbReference type="GO" id="GO:0005509">
    <property type="term" value="F:calcium ion binding"/>
    <property type="evidence" value="ECO:0007669"/>
    <property type="project" value="InterPro"/>
</dbReference>
<protein>
    <recommendedName>
        <fullName evidence="11">EGF-like domain-containing protein</fullName>
    </recommendedName>
</protein>
<gene>
    <name evidence="12" type="ORF">FSP39_019957</name>
</gene>
<evidence type="ECO:0000256" key="5">
    <source>
        <dbReference type="ARBA" id="ARBA00022729"/>
    </source>
</evidence>
<dbReference type="PROSITE" id="PS00022">
    <property type="entry name" value="EGF_1"/>
    <property type="match status" value="1"/>
</dbReference>
<dbReference type="InterPro" id="IPR052080">
    <property type="entry name" value="vWF_C/EGF_Fibrillin"/>
</dbReference>
<dbReference type="SUPFAM" id="SSF57184">
    <property type="entry name" value="Growth factor receptor domain"/>
    <property type="match status" value="1"/>
</dbReference>
<keyword evidence="3" id="KW-0964">Secreted</keyword>
<evidence type="ECO:0000256" key="2">
    <source>
        <dbReference type="ARBA" id="ARBA00022473"/>
    </source>
</evidence>
<evidence type="ECO:0000256" key="4">
    <source>
        <dbReference type="ARBA" id="ARBA00022536"/>
    </source>
</evidence>
<dbReference type="PANTHER" id="PTHR47333:SF4">
    <property type="entry name" value="EGF-LIKE DOMAIN-CONTAINING PROTEIN"/>
    <property type="match status" value="1"/>
</dbReference>
<dbReference type="InterPro" id="IPR000152">
    <property type="entry name" value="EGF-type_Asp/Asn_hydroxyl_site"/>
</dbReference>
<dbReference type="Proteomes" id="UP001186944">
    <property type="component" value="Unassembled WGS sequence"/>
</dbReference>
<dbReference type="CDD" id="cd00054">
    <property type="entry name" value="EGF_CA"/>
    <property type="match status" value="3"/>
</dbReference>
<evidence type="ECO:0000256" key="1">
    <source>
        <dbReference type="ARBA" id="ARBA00004613"/>
    </source>
</evidence>
<feature type="domain" description="EGF-like" evidence="11">
    <location>
        <begin position="78"/>
        <end position="114"/>
    </location>
</feature>
<sequence>MIFDNLDIREICSLRYDPVLEETFKEDLNRNGTIIADIDECTEQLSGCEQDCKNTVGSFICSCKKGFQLDSNNKTCSDEDDCVGITCQNGGSCVDGLSSYTCACTAGFTGTHCETDIDECQFFNGGCEEICTNLIGSYKCSCPVGGNLLPDGHSCTGGPQLESVFKRLDLPRNLLPKGCHSLILHTSVGGVLQPITMLSTSPWYTRASNSDVVSTEGVVMVTKSSSVVPVSLAGVELNLSQSESIIAKYKGRFFADLIPSLAEVIDTNACIAQNLSSRDMFDFISSDSLINSMFDTLLSLLPSWLSIEKAHIINGRNRRATWKPLHSVHRQKRSLVDINNLNTQVVLGEQVGNLQFCKGAPVKPGNRYSVLLFQTNFSVEVFNNEIFLPSSLRGEEFCLIVDISEPGSVFLMIPDQSRDLFLKLDIFKTLKEKNGLHVKPRGIGLSLNQGVKVPSNHKELALWNGDHIFKYLIRKDASVWLGGDMTYSSSVLTMDASIDMFLTVPSVTDMLIAMFIEEWNAFVTVKATGKVTLKFKLMGKNYTLFLQDLLTSNLDMYMSVGAGLQPRQWCGQYANPPGVFFSASLQINPFKDVPLLGDWLFDNTHKVYGFAMTDPSGRITSDMTIDIKNDIIQIKDVITRFKSLLDTEKRRLQSLVSNITFLVINEMFQKLIIFESEIIQVLAKWQINGWRISDIKDVLKKFWKSLTDVKDLARKIRDQLEHYVDAVVQNFRSYIQNEINTIKDNISIAIGKLRSQISDALNKYSAFGLKYRTTITIFGLDIVGVDLEAVYSADFLMRCSRFDKVKNLLKGEEALRAIGRKMIGGNLGYFISTQVGAGVGLAISKSFDKVVFQINAFVRILGIRFTGDLFITKNSLLTYIEGNVWGIFFAQIDIEAETGKKWYQLTFNVRGRFVSKAERKKRQVQTRGESFQTSYLDALKELVRRTADWAERRLSDAQDALKSGEKGLSKAQNWLDEKKEDLRGANKFFDKAVEKLQRAKDKLEAAKGPFKRAMERLNAAQRKVDRLVELGHAGNCVFQV</sequence>
<dbReference type="InterPro" id="IPR001881">
    <property type="entry name" value="EGF-like_Ca-bd_dom"/>
</dbReference>
<dbReference type="PROSITE" id="PS50026">
    <property type="entry name" value="EGF_3"/>
    <property type="match status" value="1"/>
</dbReference>
<dbReference type="GO" id="GO:0005576">
    <property type="term" value="C:extracellular region"/>
    <property type="evidence" value="ECO:0007669"/>
    <property type="project" value="UniProtKB-SubCell"/>
</dbReference>
<evidence type="ECO:0000256" key="10">
    <source>
        <dbReference type="SAM" id="Coils"/>
    </source>
</evidence>
<dbReference type="PANTHER" id="PTHR47333">
    <property type="entry name" value="VON WILLEBRAND FACTOR C AND EGF DOMAIN-CONTAINING PROTEIN"/>
    <property type="match status" value="1"/>
</dbReference>
<feature type="disulfide bond" evidence="9">
    <location>
        <begin position="104"/>
        <end position="113"/>
    </location>
</feature>
<dbReference type="PROSITE" id="PS00010">
    <property type="entry name" value="ASX_HYDROXYL"/>
    <property type="match status" value="2"/>
</dbReference>
<dbReference type="Pfam" id="PF07645">
    <property type="entry name" value="EGF_CA"/>
    <property type="match status" value="2"/>
</dbReference>
<dbReference type="PROSITE" id="PS01186">
    <property type="entry name" value="EGF_2"/>
    <property type="match status" value="2"/>
</dbReference>
<keyword evidence="5" id="KW-0732">Signal</keyword>
<comment type="caution">
    <text evidence="12">The sequence shown here is derived from an EMBL/GenBank/DDBJ whole genome shotgun (WGS) entry which is preliminary data.</text>
</comment>
<dbReference type="InterPro" id="IPR013032">
    <property type="entry name" value="EGF-like_CS"/>
</dbReference>
<keyword evidence="7 9" id="KW-1015">Disulfide bond</keyword>
<evidence type="ECO:0000256" key="6">
    <source>
        <dbReference type="ARBA" id="ARBA00022737"/>
    </source>
</evidence>
<dbReference type="FunFam" id="2.10.25.10:FF:000080">
    <property type="entry name" value="Neurogenic locus notch 1"/>
    <property type="match status" value="1"/>
</dbReference>
<dbReference type="EMBL" id="VSWD01000005">
    <property type="protein sequence ID" value="KAK3103537.1"/>
    <property type="molecule type" value="Genomic_DNA"/>
</dbReference>
<dbReference type="AlphaFoldDB" id="A0AA88YDW7"/>
<dbReference type="PROSITE" id="PS01187">
    <property type="entry name" value="EGF_CA"/>
    <property type="match status" value="2"/>
</dbReference>
<organism evidence="12 13">
    <name type="scientific">Pinctada imbricata</name>
    <name type="common">Atlantic pearl-oyster</name>
    <name type="synonym">Pinctada martensii</name>
    <dbReference type="NCBI Taxonomy" id="66713"/>
    <lineage>
        <taxon>Eukaryota</taxon>
        <taxon>Metazoa</taxon>
        <taxon>Spiralia</taxon>
        <taxon>Lophotrochozoa</taxon>
        <taxon>Mollusca</taxon>
        <taxon>Bivalvia</taxon>
        <taxon>Autobranchia</taxon>
        <taxon>Pteriomorphia</taxon>
        <taxon>Pterioida</taxon>
        <taxon>Pterioidea</taxon>
        <taxon>Pteriidae</taxon>
        <taxon>Pinctada</taxon>
    </lineage>
</organism>
<dbReference type="FunFam" id="2.10.25.10:FF:000240">
    <property type="entry name" value="Vitamin K-dependent protein S"/>
    <property type="match status" value="1"/>
</dbReference>
<dbReference type="SMART" id="SM00181">
    <property type="entry name" value="EGF"/>
    <property type="match status" value="3"/>
</dbReference>
<evidence type="ECO:0000256" key="9">
    <source>
        <dbReference type="PROSITE-ProRule" id="PRU00076"/>
    </source>
</evidence>
<accession>A0AA88YDW7</accession>
<reference evidence="12" key="1">
    <citation type="submission" date="2019-08" db="EMBL/GenBank/DDBJ databases">
        <title>The improved chromosome-level genome for the pearl oyster Pinctada fucata martensii using PacBio sequencing and Hi-C.</title>
        <authorList>
            <person name="Zheng Z."/>
        </authorList>
    </citation>
    <scope>NUCLEOTIDE SEQUENCE</scope>
    <source>
        <strain evidence="12">ZZ-2019</strain>
        <tissue evidence="12">Adductor muscle</tissue>
    </source>
</reference>
<evidence type="ECO:0000313" key="13">
    <source>
        <dbReference type="Proteomes" id="UP001186944"/>
    </source>
</evidence>
<comment type="caution">
    <text evidence="9">Lacks conserved residue(s) required for the propagation of feature annotation.</text>
</comment>
<dbReference type="Gene3D" id="2.10.25.10">
    <property type="entry name" value="Laminin"/>
    <property type="match status" value="3"/>
</dbReference>
<dbReference type="InterPro" id="IPR000742">
    <property type="entry name" value="EGF"/>
</dbReference>
<comment type="subcellular location">
    <subcellularLocation>
        <location evidence="1">Secreted</location>
    </subcellularLocation>
</comment>
<keyword evidence="13" id="KW-1185">Reference proteome</keyword>
<evidence type="ECO:0000256" key="3">
    <source>
        <dbReference type="ARBA" id="ARBA00022525"/>
    </source>
</evidence>
<keyword evidence="8" id="KW-0325">Glycoprotein</keyword>
<evidence type="ECO:0000256" key="7">
    <source>
        <dbReference type="ARBA" id="ARBA00023157"/>
    </source>
</evidence>
<dbReference type="Pfam" id="PF12661">
    <property type="entry name" value="hEGF"/>
    <property type="match status" value="1"/>
</dbReference>
<keyword evidence="10" id="KW-0175">Coiled coil</keyword>
<evidence type="ECO:0000256" key="8">
    <source>
        <dbReference type="ARBA" id="ARBA00023180"/>
    </source>
</evidence>
<evidence type="ECO:0000313" key="12">
    <source>
        <dbReference type="EMBL" id="KAK3103537.1"/>
    </source>
</evidence>
<dbReference type="InterPro" id="IPR049883">
    <property type="entry name" value="NOTCH1_EGF-like"/>
</dbReference>
<dbReference type="InterPro" id="IPR009030">
    <property type="entry name" value="Growth_fac_rcpt_cys_sf"/>
</dbReference>
<dbReference type="InterPro" id="IPR018097">
    <property type="entry name" value="EGF_Ca-bd_CS"/>
</dbReference>
<keyword evidence="6" id="KW-0677">Repeat</keyword>
<dbReference type="SMART" id="SM00179">
    <property type="entry name" value="EGF_CA"/>
    <property type="match status" value="3"/>
</dbReference>
<keyword evidence="4 9" id="KW-0245">EGF-like domain</keyword>
<feature type="coiled-coil region" evidence="10">
    <location>
        <begin position="986"/>
        <end position="1030"/>
    </location>
</feature>
<keyword evidence="2" id="KW-0217">Developmental protein</keyword>
<proteinExistence type="predicted"/>
<name>A0AA88YDW7_PINIB</name>
<evidence type="ECO:0000259" key="11">
    <source>
        <dbReference type="PROSITE" id="PS50026"/>
    </source>
</evidence>